<feature type="transmembrane region" description="Helical" evidence="10">
    <location>
        <begin position="317"/>
        <end position="338"/>
    </location>
</feature>
<dbReference type="CDD" id="cd03250">
    <property type="entry name" value="ABCC_MRP_domain1"/>
    <property type="match status" value="1"/>
</dbReference>
<dbReference type="InterPro" id="IPR011527">
    <property type="entry name" value="ABC1_TM_dom"/>
</dbReference>
<dbReference type="GO" id="GO:0005774">
    <property type="term" value="C:vacuolar membrane"/>
    <property type="evidence" value="ECO:0007669"/>
    <property type="project" value="UniProtKB-SubCell"/>
</dbReference>
<evidence type="ECO:0000256" key="6">
    <source>
        <dbReference type="ARBA" id="ARBA00022741"/>
    </source>
</evidence>
<keyword evidence="9 10" id="KW-0472">Membrane</keyword>
<dbReference type="FunFam" id="3.40.50.300:FF:000997">
    <property type="entry name" value="Multidrug resistance-associated protein 1"/>
    <property type="match status" value="1"/>
</dbReference>
<evidence type="ECO:0000256" key="4">
    <source>
        <dbReference type="ARBA" id="ARBA00022692"/>
    </source>
</evidence>
<dbReference type="InterPro" id="IPR003439">
    <property type="entry name" value="ABC_transporter-like_ATP-bd"/>
</dbReference>
<dbReference type="GO" id="GO:0005524">
    <property type="term" value="F:ATP binding"/>
    <property type="evidence" value="ECO:0007669"/>
    <property type="project" value="UniProtKB-KW"/>
</dbReference>
<dbReference type="SMART" id="SM00382">
    <property type="entry name" value="AAA"/>
    <property type="match status" value="2"/>
</dbReference>
<feature type="domain" description="ABC transmembrane type-1" evidence="12">
    <location>
        <begin position="859"/>
        <end position="1132"/>
    </location>
</feature>
<keyword evidence="7" id="KW-0067">ATP-binding</keyword>
<evidence type="ECO:0000313" key="13">
    <source>
        <dbReference type="EMBL" id="OAF68604.1"/>
    </source>
</evidence>
<evidence type="ECO:0000259" key="12">
    <source>
        <dbReference type="PROSITE" id="PS50929"/>
    </source>
</evidence>
<dbReference type="InterPro" id="IPR017871">
    <property type="entry name" value="ABC_transporter-like_CS"/>
</dbReference>
<evidence type="ECO:0000256" key="9">
    <source>
        <dbReference type="ARBA" id="ARBA00023136"/>
    </source>
</evidence>
<evidence type="ECO:0000256" key="3">
    <source>
        <dbReference type="ARBA" id="ARBA00022448"/>
    </source>
</evidence>
<dbReference type="CDD" id="cd03244">
    <property type="entry name" value="ABCC_MRP_domain2"/>
    <property type="match status" value="1"/>
</dbReference>
<feature type="transmembrane region" description="Helical" evidence="10">
    <location>
        <begin position="850"/>
        <end position="876"/>
    </location>
</feature>
<evidence type="ECO:0000256" key="7">
    <source>
        <dbReference type="ARBA" id="ARBA00022840"/>
    </source>
</evidence>
<dbReference type="InterPro" id="IPR003593">
    <property type="entry name" value="AAA+_ATPase"/>
</dbReference>
<dbReference type="PROSITE" id="PS50929">
    <property type="entry name" value="ABC_TM1F"/>
    <property type="match status" value="2"/>
</dbReference>
<feature type="transmembrane region" description="Helical" evidence="10">
    <location>
        <begin position="416"/>
        <end position="434"/>
    </location>
</feature>
<evidence type="ECO:0000256" key="2">
    <source>
        <dbReference type="ARBA" id="ARBA00009726"/>
    </source>
</evidence>
<dbReference type="SUPFAM" id="SSF90123">
    <property type="entry name" value="ABC transporter transmembrane region"/>
    <property type="match status" value="2"/>
</dbReference>
<dbReference type="Proteomes" id="UP000078046">
    <property type="component" value="Unassembled WGS sequence"/>
</dbReference>
<comment type="subcellular location">
    <subcellularLocation>
        <location evidence="1">Vacuole membrane</location>
        <topology evidence="1">Multi-pass membrane protein</topology>
    </subcellularLocation>
</comment>
<name>A0A177B5B9_9BILA</name>
<dbReference type="FunFam" id="3.40.50.300:FF:000074">
    <property type="entry name" value="Multidrug resistance-associated protein 5 isoform 1"/>
    <property type="match status" value="1"/>
</dbReference>
<feature type="transmembrane region" description="Helical" evidence="10">
    <location>
        <begin position="31"/>
        <end position="50"/>
    </location>
</feature>
<evidence type="ECO:0000259" key="11">
    <source>
        <dbReference type="PROSITE" id="PS50893"/>
    </source>
</evidence>
<dbReference type="Gene3D" id="1.20.1560.10">
    <property type="entry name" value="ABC transporter type 1, transmembrane domain"/>
    <property type="match status" value="2"/>
</dbReference>
<evidence type="ECO:0000256" key="10">
    <source>
        <dbReference type="SAM" id="Phobius"/>
    </source>
</evidence>
<feature type="domain" description="ABC transporter" evidence="11">
    <location>
        <begin position="589"/>
        <end position="813"/>
    </location>
</feature>
<dbReference type="FunFam" id="1.20.1560.10:FF:000006">
    <property type="entry name" value="ATP-binding cassette, sub-family C (CFTR/MRP), member 9"/>
    <property type="match status" value="1"/>
</dbReference>
<keyword evidence="8 10" id="KW-1133">Transmembrane helix</keyword>
<dbReference type="Gene3D" id="3.40.50.300">
    <property type="entry name" value="P-loop containing nucleotide triphosphate hydrolases"/>
    <property type="match status" value="2"/>
</dbReference>
<feature type="transmembrane region" description="Helical" evidence="10">
    <location>
        <begin position="963"/>
        <end position="985"/>
    </location>
</feature>
<keyword evidence="6" id="KW-0547">Nucleotide-binding</keyword>
<feature type="transmembrane region" description="Helical" evidence="10">
    <location>
        <begin position="277"/>
        <end position="297"/>
    </location>
</feature>
<feature type="transmembrane region" description="Helical" evidence="10">
    <location>
        <begin position="896"/>
        <end position="920"/>
    </location>
</feature>
<feature type="domain" description="ABC transporter" evidence="11">
    <location>
        <begin position="1170"/>
        <end position="1404"/>
    </location>
</feature>
<comment type="similarity">
    <text evidence="2">Belongs to the ABC transporter superfamily. ABCC family. Conjugate transporter (TC 3.A.1.208) subfamily.</text>
</comment>
<keyword evidence="5" id="KW-0677">Repeat</keyword>
<dbReference type="InterPro" id="IPR036640">
    <property type="entry name" value="ABC1_TM_sf"/>
</dbReference>
<sequence>MNIYHSLCGELLTAENFNKTLPEIPICTRSLIQLIPGCFLTIFLPIYVIYAVKHHKTKSNRITTHSFIFKWIFTVFAIISHVSISMHDIYLYNYDFKQFVEWPTIVYLAHATSIIAQSMNIARIVTNSILFLMHFGLLVASCISEPKYFEPIEGKCPEIWASFFSKITYHWLNGPLWLGVKRTITENDLWELPPNHQSYQLYQNFKKPWYKHLKLIFLNAKESESAELAVDIEPPTNIDQNSHTYATEATPLIRNKPKVKPKTVSLFTILFKNYGKMYLFMLSLKFVSDITLVLSPILQSYFIHFNEDDDVHLWKRYGIAFLFFPVTFIGSLALHYMFSVSTKLSVNIYSCMCSAIYDKSLKISNTVDKDVGKISNLMSIDAKDFQDTITYSWVFFSAPFQLIIASYMLWRTVGVSTFFGITVVFIALPINMVIMKKLRYHQTEIMGIRDERIKFISQVMDGIRILKLYSWEMAMGEKITAIRKRELYHLTWMNYLNAAITFVWNFAPNGIVLSIYIGYVFLNGTINPEVVFVTLTLINILKFPITMLPMIIAFGLRTVTSFKRLNSFFAIKERDATYIKDFNSEEYAVKINNGSFGWNKNNSVLKDLNISFKKGNVTAIVGKVASGKSTLIQSILGETLCNNGSIDIDGRISYCAQTAWLQNMSIRDNILFGSEYNSRRYKKIISACSLEPDFNALVDGDQTEIGEKGVNISGGQKQRIALARSIYSNDDIYIFDDILSAVDAHVGKHIFDNILSINGILKNKTRIFVTNGMSYLSDVDSIIVMGDNGKVACKGNISDLECEGSEFLEFNQRKVSDTETSHIPAVLVNKETLKEGDVKMSVYTNYFKEIGIFTLLSTLLCYIISNLFLIGSSIYLQIWTSDTNARANSIGAKMGWYSGMMGGQAIFLAIYAASIAMAFVKGSRGLHVRMLHAVLRSPVSFFNSTPTGRLINRFTKDMTAVDIVMPGQLKGFIGTLFGVIGSFFILVYSNYVILIVIIPLCIVYYTIQRLYIRTSRQLKRIESVTRSPIFTKFSETLNGILTIRAFKLQHEFINDLFKAINKNNIFYYCNNQMNRWLAIRLDLIGNSLLLTSCIFAVYFQLNSALCGLLITYCLTITGAMGWMVRMKSDLESNSVSIERIIEYMQLEDEGQYYHNHEEMNLRNWPSMGKIVFQNYTMSYRPDLPVALNNVSITINPNEKIGIVGRTGSGKTTLAMSLFRIDNPTSGSIIIDDVDISIIGLHELRYSISIIPQDPFVFSLSIRENLDPNFVFTDQDIWEALGHCHLKQYIESLEEGLNYNCGENGSNFSVGQRQLLCLGRALLRKCKIIVLDEATASIDPMTDTLIQKAIKENFNNCTIITIAHRINTILDYDRILVMDSGKVAEYDTVQNLRHKKGIFFNLLKDANLD</sequence>
<reference evidence="13 14" key="1">
    <citation type="submission" date="2016-04" db="EMBL/GenBank/DDBJ databases">
        <title>The genome of Intoshia linei affirms orthonectids as highly simplified spiralians.</title>
        <authorList>
            <person name="Mikhailov K.V."/>
            <person name="Slusarev G.S."/>
            <person name="Nikitin M.A."/>
            <person name="Logacheva M.D."/>
            <person name="Penin A."/>
            <person name="Aleoshin V."/>
            <person name="Panchin Y.V."/>
        </authorList>
    </citation>
    <scope>NUCLEOTIDE SEQUENCE [LARGE SCALE GENOMIC DNA]</scope>
    <source>
        <strain evidence="13">Intl2013</strain>
        <tissue evidence="13">Whole animal</tissue>
    </source>
</reference>
<dbReference type="EMBL" id="LWCA01000418">
    <property type="protein sequence ID" value="OAF68604.1"/>
    <property type="molecule type" value="Genomic_DNA"/>
</dbReference>
<gene>
    <name evidence="13" type="ORF">A3Q56_03641</name>
</gene>
<dbReference type="SUPFAM" id="SSF52540">
    <property type="entry name" value="P-loop containing nucleoside triphosphate hydrolases"/>
    <property type="match status" value="2"/>
</dbReference>
<dbReference type="CDD" id="cd18595">
    <property type="entry name" value="ABC_6TM_MRP1_2_3_6_D1_like"/>
    <property type="match status" value="1"/>
</dbReference>
<dbReference type="PANTHER" id="PTHR24223:SF443">
    <property type="entry name" value="MULTIDRUG-RESISTANCE LIKE PROTEIN 1, ISOFORM I"/>
    <property type="match status" value="1"/>
</dbReference>
<dbReference type="FunFam" id="1.20.1560.10:FF:000063">
    <property type="entry name" value="Multidrug resistance protein ABC transporter"/>
    <property type="match status" value="1"/>
</dbReference>
<dbReference type="PROSITE" id="PS00211">
    <property type="entry name" value="ABC_TRANSPORTER_1"/>
    <property type="match status" value="2"/>
</dbReference>
<evidence type="ECO:0000256" key="8">
    <source>
        <dbReference type="ARBA" id="ARBA00022989"/>
    </source>
</evidence>
<keyword evidence="4 10" id="KW-0812">Transmembrane</keyword>
<keyword evidence="14" id="KW-1185">Reference proteome</keyword>
<dbReference type="OrthoDB" id="6500128at2759"/>
<evidence type="ECO:0000313" key="14">
    <source>
        <dbReference type="Proteomes" id="UP000078046"/>
    </source>
</evidence>
<feature type="transmembrane region" description="Helical" evidence="10">
    <location>
        <begin position="492"/>
        <end position="519"/>
    </location>
</feature>
<dbReference type="CDD" id="cd18603">
    <property type="entry name" value="ABC_6TM_MRP1_2_3_6_D2_like"/>
    <property type="match status" value="1"/>
</dbReference>
<dbReference type="PANTHER" id="PTHR24223">
    <property type="entry name" value="ATP-BINDING CASSETTE SUB-FAMILY C"/>
    <property type="match status" value="1"/>
</dbReference>
<feature type="transmembrane region" description="Helical" evidence="10">
    <location>
        <begin position="388"/>
        <end position="410"/>
    </location>
</feature>
<dbReference type="Pfam" id="PF00664">
    <property type="entry name" value="ABC_membrane"/>
    <property type="match status" value="2"/>
</dbReference>
<protein>
    <recommendedName>
        <fullName evidence="15">Multidrug resistance-associated protein 1</fullName>
    </recommendedName>
</protein>
<organism evidence="13 14">
    <name type="scientific">Intoshia linei</name>
    <dbReference type="NCBI Taxonomy" id="1819745"/>
    <lineage>
        <taxon>Eukaryota</taxon>
        <taxon>Metazoa</taxon>
        <taxon>Spiralia</taxon>
        <taxon>Lophotrochozoa</taxon>
        <taxon>Mesozoa</taxon>
        <taxon>Orthonectida</taxon>
        <taxon>Rhopaluridae</taxon>
        <taxon>Intoshia</taxon>
    </lineage>
</organism>
<dbReference type="GO" id="GO:0140359">
    <property type="term" value="F:ABC-type transporter activity"/>
    <property type="evidence" value="ECO:0007669"/>
    <property type="project" value="InterPro"/>
</dbReference>
<dbReference type="Pfam" id="PF00005">
    <property type="entry name" value="ABC_tran"/>
    <property type="match status" value="2"/>
</dbReference>
<proteinExistence type="inferred from homology"/>
<feature type="transmembrane region" description="Helical" evidence="10">
    <location>
        <begin position="531"/>
        <end position="556"/>
    </location>
</feature>
<evidence type="ECO:0008006" key="15">
    <source>
        <dbReference type="Google" id="ProtNLM"/>
    </source>
</evidence>
<dbReference type="PROSITE" id="PS50893">
    <property type="entry name" value="ABC_TRANSPORTER_2"/>
    <property type="match status" value="2"/>
</dbReference>
<feature type="transmembrane region" description="Helical" evidence="10">
    <location>
        <begin position="1107"/>
        <end position="1124"/>
    </location>
</feature>
<evidence type="ECO:0000256" key="1">
    <source>
        <dbReference type="ARBA" id="ARBA00004128"/>
    </source>
</evidence>
<dbReference type="InterPro" id="IPR027417">
    <property type="entry name" value="P-loop_NTPase"/>
</dbReference>
<feature type="domain" description="ABC transmembrane type-1" evidence="12">
    <location>
        <begin position="279"/>
        <end position="557"/>
    </location>
</feature>
<accession>A0A177B5B9</accession>
<keyword evidence="3" id="KW-0813">Transport</keyword>
<feature type="transmembrane region" description="Helical" evidence="10">
    <location>
        <begin position="104"/>
        <end position="125"/>
    </location>
</feature>
<dbReference type="GO" id="GO:0016887">
    <property type="term" value="F:ATP hydrolysis activity"/>
    <property type="evidence" value="ECO:0007669"/>
    <property type="project" value="InterPro"/>
</dbReference>
<comment type="caution">
    <text evidence="13">The sequence shown here is derived from an EMBL/GenBank/DDBJ whole genome shotgun (WGS) entry which is preliminary data.</text>
</comment>
<feature type="transmembrane region" description="Helical" evidence="10">
    <location>
        <begin position="991"/>
        <end position="1012"/>
    </location>
</feature>
<evidence type="ECO:0000256" key="5">
    <source>
        <dbReference type="ARBA" id="ARBA00022737"/>
    </source>
</evidence>
<feature type="transmembrane region" description="Helical" evidence="10">
    <location>
        <begin position="71"/>
        <end position="92"/>
    </location>
</feature>
<dbReference type="InterPro" id="IPR050173">
    <property type="entry name" value="ABC_transporter_C-like"/>
</dbReference>